<dbReference type="EMBL" id="LT960611">
    <property type="protein sequence ID" value="SON50626.1"/>
    <property type="molecule type" value="Genomic_DNA"/>
</dbReference>
<dbReference type="SUPFAM" id="SSF51735">
    <property type="entry name" value="NAD(P)-binding Rossmann-fold domains"/>
    <property type="match status" value="1"/>
</dbReference>
<dbReference type="PROSITE" id="PS00670">
    <property type="entry name" value="D_2_HYDROXYACID_DH_2"/>
    <property type="match status" value="1"/>
</dbReference>
<dbReference type="InterPro" id="IPR006139">
    <property type="entry name" value="D-isomer_2_OHA_DH_cat_dom"/>
</dbReference>
<dbReference type="Proteomes" id="UP000235828">
    <property type="component" value="Chromosome A"/>
</dbReference>
<reference evidence="7 8" key="1">
    <citation type="submission" date="2017-10" db="EMBL/GenBank/DDBJ databases">
        <authorList>
            <person name="Banno H."/>
            <person name="Chua N.-H."/>
        </authorList>
    </citation>
    <scope>NUCLEOTIDE SEQUENCE [LARGE SCALE GENOMIC DNA]</scope>
    <source>
        <strain evidence="7">Vibrio tapetis CECT4600</strain>
    </source>
</reference>
<dbReference type="AlphaFoldDB" id="A0A2N8ZFH8"/>
<dbReference type="GO" id="GO:0016616">
    <property type="term" value="F:oxidoreductase activity, acting on the CH-OH group of donors, NAD or NADP as acceptor"/>
    <property type="evidence" value="ECO:0007669"/>
    <property type="project" value="InterPro"/>
</dbReference>
<dbReference type="PANTHER" id="PTHR43761:SF1">
    <property type="entry name" value="D-ISOMER SPECIFIC 2-HYDROXYACID DEHYDROGENASE CATALYTIC DOMAIN-CONTAINING PROTEIN-RELATED"/>
    <property type="match status" value="1"/>
</dbReference>
<sequence length="328" mass="35764">MRAELQGGNDSMNIVLLDRETIPTHIHFPELSFDHQWFEHAFTPAEEVAQRIEHAVVVISNKVRLDESNLANAKQLKLIVVAATGVNNVDLDYCHKQGIAVCNVQGYATRSVPEHVIAMLFTLRRNLLAYHQDVQAGKWGVSRQFCFLAHPINDVAGSTMGIIGSGALGQSVAKLAQAIGMNVLFAERKGQTHCREAYLPFEEVLRQADVVSLHCPLNNETQNLIGESELALMKANATLINTGRGGLVDERALIRALKVGEIGAAGFDVATQEPAPDSNPLVENSNLPNLLITPHVAWGSDSAITRLCEIVIENIEAFVAGEELNRVV</sequence>
<dbReference type="InterPro" id="IPR029753">
    <property type="entry name" value="D-isomer_DH_CS"/>
</dbReference>
<accession>A0A2N8ZFH8</accession>
<dbReference type="Gene3D" id="3.40.50.720">
    <property type="entry name" value="NAD(P)-binding Rossmann-like Domain"/>
    <property type="match status" value="2"/>
</dbReference>
<feature type="domain" description="D-isomer specific 2-hydroxyacid dehydrogenase catalytic" evidence="5">
    <location>
        <begin position="42"/>
        <end position="328"/>
    </location>
</feature>
<keyword evidence="3" id="KW-0520">NAD</keyword>
<dbReference type="EC" id="1.-.-.-" evidence="7"/>
<dbReference type="PANTHER" id="PTHR43761">
    <property type="entry name" value="D-ISOMER SPECIFIC 2-HYDROXYACID DEHYDROGENASE FAMILY PROTEIN (AFU_ORTHOLOGUE AFUA_1G13630)"/>
    <property type="match status" value="1"/>
</dbReference>
<dbReference type="InterPro" id="IPR050418">
    <property type="entry name" value="D-iso_2-hydroxyacid_DH_PdxB"/>
</dbReference>
<organism evidence="7 8">
    <name type="scientific">Vibrio tapetis subsp. tapetis</name>
    <dbReference type="NCBI Taxonomy" id="1671868"/>
    <lineage>
        <taxon>Bacteria</taxon>
        <taxon>Pseudomonadati</taxon>
        <taxon>Pseudomonadota</taxon>
        <taxon>Gammaproteobacteria</taxon>
        <taxon>Vibrionales</taxon>
        <taxon>Vibrionaceae</taxon>
        <taxon>Vibrio</taxon>
    </lineage>
</organism>
<keyword evidence="8" id="KW-1185">Reference proteome</keyword>
<dbReference type="CDD" id="cd12162">
    <property type="entry name" value="2-Hacid_dh_4"/>
    <property type="match status" value="1"/>
</dbReference>
<name>A0A2N8ZFH8_9VIBR</name>
<evidence type="ECO:0000259" key="5">
    <source>
        <dbReference type="Pfam" id="PF00389"/>
    </source>
</evidence>
<protein>
    <submittedName>
        <fullName evidence="7">Putative 2-hydroxyacid dehydrogenase HI_1556</fullName>
        <ecNumber evidence="7">1.-.-.-</ecNumber>
    </submittedName>
</protein>
<dbReference type="Pfam" id="PF00389">
    <property type="entry name" value="2-Hacid_dh"/>
    <property type="match status" value="1"/>
</dbReference>
<dbReference type="SUPFAM" id="SSF52283">
    <property type="entry name" value="Formate/glycerate dehydrogenase catalytic domain-like"/>
    <property type="match status" value="1"/>
</dbReference>
<dbReference type="InterPro" id="IPR036291">
    <property type="entry name" value="NAD(P)-bd_dom_sf"/>
</dbReference>
<comment type="similarity">
    <text evidence="1 4">Belongs to the D-isomer specific 2-hydroxyacid dehydrogenase family.</text>
</comment>
<dbReference type="KEGG" id="vta:A2653"/>
<proteinExistence type="inferred from homology"/>
<evidence type="ECO:0000313" key="7">
    <source>
        <dbReference type="EMBL" id="SON50626.1"/>
    </source>
</evidence>
<feature type="domain" description="D-isomer specific 2-hydroxyacid dehydrogenase NAD-binding" evidence="6">
    <location>
        <begin position="117"/>
        <end position="297"/>
    </location>
</feature>
<dbReference type="Pfam" id="PF02826">
    <property type="entry name" value="2-Hacid_dh_C"/>
    <property type="match status" value="1"/>
</dbReference>
<evidence type="ECO:0000313" key="8">
    <source>
        <dbReference type="Proteomes" id="UP000235828"/>
    </source>
</evidence>
<evidence type="ECO:0000259" key="6">
    <source>
        <dbReference type="Pfam" id="PF02826"/>
    </source>
</evidence>
<evidence type="ECO:0000256" key="1">
    <source>
        <dbReference type="ARBA" id="ARBA00005854"/>
    </source>
</evidence>
<evidence type="ECO:0000256" key="3">
    <source>
        <dbReference type="ARBA" id="ARBA00023027"/>
    </source>
</evidence>
<evidence type="ECO:0000256" key="2">
    <source>
        <dbReference type="ARBA" id="ARBA00023002"/>
    </source>
</evidence>
<keyword evidence="2 4" id="KW-0560">Oxidoreductase</keyword>
<gene>
    <name evidence="7" type="ORF">VTAP4600_A2653</name>
</gene>
<dbReference type="GO" id="GO:0051287">
    <property type="term" value="F:NAD binding"/>
    <property type="evidence" value="ECO:0007669"/>
    <property type="project" value="InterPro"/>
</dbReference>
<evidence type="ECO:0000256" key="4">
    <source>
        <dbReference type="RuleBase" id="RU003719"/>
    </source>
</evidence>
<dbReference type="InterPro" id="IPR006140">
    <property type="entry name" value="D-isomer_DH_NAD-bd"/>
</dbReference>